<evidence type="ECO:0000313" key="3">
    <source>
        <dbReference type="Proteomes" id="UP000228758"/>
    </source>
</evidence>
<sequence length="251" mass="27508">MRSTSRILPLLGAAAIALSLTGCTNLLGAPLSADEREAAPETPTVSEEAQRAYYDNVVLLFELSETVLGDEAGSFGAPTVRGTWSEVDEAAHDEQIEAGLAACEMLEHPDAAPDAELRTLMPWLASRFLCEDQRTAAEEAVSAEYGDEILRVLDASLLKGGADAKDVFQAVDTCGVTIELFYTLSAEYTPDYFCWIMRANVNSGNDHEDDFLFLFRHTDDEQELADAKFDEWARQMGATPNFLGELSEQPR</sequence>
<dbReference type="Proteomes" id="UP000228758">
    <property type="component" value="Unassembled WGS sequence"/>
</dbReference>
<accession>A0A2M9CM44</accession>
<name>A0A2M9CM44_9MICO</name>
<keyword evidence="1" id="KW-0732">Signal</keyword>
<dbReference type="AlphaFoldDB" id="A0A2M9CM44"/>
<organism evidence="2 3">
    <name type="scientific">Diaminobutyricimonas aerilata</name>
    <dbReference type="NCBI Taxonomy" id="1162967"/>
    <lineage>
        <taxon>Bacteria</taxon>
        <taxon>Bacillati</taxon>
        <taxon>Actinomycetota</taxon>
        <taxon>Actinomycetes</taxon>
        <taxon>Micrococcales</taxon>
        <taxon>Microbacteriaceae</taxon>
        <taxon>Diaminobutyricimonas</taxon>
    </lineage>
</organism>
<evidence type="ECO:0000313" key="2">
    <source>
        <dbReference type="EMBL" id="PJJ72959.1"/>
    </source>
</evidence>
<reference evidence="2 3" key="1">
    <citation type="submission" date="2017-11" db="EMBL/GenBank/DDBJ databases">
        <title>Genomic Encyclopedia of Archaeal and Bacterial Type Strains, Phase II (KMG-II): From Individual Species to Whole Genera.</title>
        <authorList>
            <person name="Goeker M."/>
        </authorList>
    </citation>
    <scope>NUCLEOTIDE SEQUENCE [LARGE SCALE GENOMIC DNA]</scope>
    <source>
        <strain evidence="2 3">DSM 27393</strain>
    </source>
</reference>
<evidence type="ECO:0000256" key="1">
    <source>
        <dbReference type="SAM" id="SignalP"/>
    </source>
</evidence>
<feature type="chain" id="PRO_5039150000" evidence="1">
    <location>
        <begin position="29"/>
        <end position="251"/>
    </location>
</feature>
<keyword evidence="3" id="KW-1185">Reference proteome</keyword>
<dbReference type="OrthoDB" id="4988779at2"/>
<dbReference type="RefSeq" id="WP_100365097.1">
    <property type="nucleotide sequence ID" value="NZ_PGFF01000001.1"/>
</dbReference>
<gene>
    <name evidence="2" type="ORF">CLV46_2539</name>
</gene>
<dbReference type="PROSITE" id="PS51257">
    <property type="entry name" value="PROKAR_LIPOPROTEIN"/>
    <property type="match status" value="1"/>
</dbReference>
<protein>
    <submittedName>
        <fullName evidence="2">Uncharacterized protein</fullName>
    </submittedName>
</protein>
<feature type="signal peptide" evidence="1">
    <location>
        <begin position="1"/>
        <end position="28"/>
    </location>
</feature>
<comment type="caution">
    <text evidence="2">The sequence shown here is derived from an EMBL/GenBank/DDBJ whole genome shotgun (WGS) entry which is preliminary data.</text>
</comment>
<dbReference type="EMBL" id="PGFF01000001">
    <property type="protein sequence ID" value="PJJ72959.1"/>
    <property type="molecule type" value="Genomic_DNA"/>
</dbReference>
<proteinExistence type="predicted"/>